<accession>A0AAV5A0U2</accession>
<protein>
    <submittedName>
        <fullName evidence="1">Uncharacterized protein</fullName>
    </submittedName>
</protein>
<comment type="caution">
    <text evidence="1">The sequence shown here is derived from an EMBL/GenBank/DDBJ whole genome shotgun (WGS) entry which is preliminary data.</text>
</comment>
<evidence type="ECO:0000313" key="1">
    <source>
        <dbReference type="EMBL" id="GJJ06238.1"/>
    </source>
</evidence>
<proteinExistence type="predicted"/>
<name>A0AAV5A0U2_9AGAM</name>
<evidence type="ECO:0000313" key="2">
    <source>
        <dbReference type="Proteomes" id="UP001050691"/>
    </source>
</evidence>
<organism evidence="1 2">
    <name type="scientific">Clathrus columnatus</name>
    <dbReference type="NCBI Taxonomy" id="1419009"/>
    <lineage>
        <taxon>Eukaryota</taxon>
        <taxon>Fungi</taxon>
        <taxon>Dikarya</taxon>
        <taxon>Basidiomycota</taxon>
        <taxon>Agaricomycotina</taxon>
        <taxon>Agaricomycetes</taxon>
        <taxon>Phallomycetidae</taxon>
        <taxon>Phallales</taxon>
        <taxon>Clathraceae</taxon>
        <taxon>Clathrus</taxon>
    </lineage>
</organism>
<dbReference type="AlphaFoldDB" id="A0AAV5A0U2"/>
<keyword evidence="2" id="KW-1185">Reference proteome</keyword>
<reference evidence="1" key="1">
    <citation type="submission" date="2021-10" db="EMBL/GenBank/DDBJ databases">
        <title>De novo Genome Assembly of Clathrus columnatus (Basidiomycota, Fungi) Using Illumina and Nanopore Sequence Data.</title>
        <authorList>
            <person name="Ogiso-Tanaka E."/>
            <person name="Itagaki H."/>
            <person name="Hosoya T."/>
            <person name="Hosaka K."/>
        </authorList>
    </citation>
    <scope>NUCLEOTIDE SEQUENCE</scope>
    <source>
        <strain evidence="1">MO-923</strain>
    </source>
</reference>
<gene>
    <name evidence="1" type="ORF">Clacol_000428</name>
</gene>
<dbReference type="EMBL" id="BPWL01000001">
    <property type="protein sequence ID" value="GJJ06238.1"/>
    <property type="molecule type" value="Genomic_DNA"/>
</dbReference>
<dbReference type="Proteomes" id="UP001050691">
    <property type="component" value="Unassembled WGS sequence"/>
</dbReference>
<sequence>MNDSTGVFPPPPPIIIGTNPMAGGRASNGPTWTEYLANDLNIPVHPYAIGTVYCIKFVLTV</sequence>